<name>A0A818XLG0_9BILA</name>
<dbReference type="Pfam" id="PF05970">
    <property type="entry name" value="PIF1"/>
    <property type="match status" value="1"/>
</dbReference>
<keyword evidence="6" id="KW-0233">DNA recombination</keyword>
<dbReference type="Pfam" id="PF20209">
    <property type="entry name" value="DUF6570"/>
    <property type="match status" value="1"/>
</dbReference>
<feature type="region of interest" description="Disordered" evidence="7">
    <location>
        <begin position="2405"/>
        <end position="2429"/>
    </location>
</feature>
<keyword evidence="2" id="KW-0645">Protease</keyword>
<sequence>MVNSSITRNRYPVVGIDDYIRQHHGSHFLYTYRNVKKFYYRFDAVYLDIEFLKICRAKDIIPSFLWFKTANNDLSSSPVYKACQRKLLNLEIDTKRKKLNDLKIMYESSLNHLRELSSTDFFEHLFEIIISECSYLIDKKRRTLNKKLLSLSPVNNSTGYYNAKVVTNLSSRVLSNEELICLANGLDYSLPPKSINSMNVASNVETFFHRITDVYQHQKKFMSEHKEYEAISESDIRVLNTKELTLANDLSSLTKSFLQRANRCQIQKNKFDFEQQNYRKLVQKLKQDTSIIITRPDKGRGVVLMDKQDYVNKIHAILNDPSKFSSLSEDPTLARENSLKSLLRKLHDQKKITDQLYYVARPTGSSPGRLYGLPKVHKDGVPLRPVLSSIGTFNYGLGKALTQMLSDLIDNKNMIKDSSSFVKDLHALDDPLSTLKMVSFDIVNLYTNVPIDETINIILKELYENRPVPPLIERNDLKKLLTFATTKSHFLFDGKIFDQIDGVSMGSPLAPLLAEIFLQEFEKKYLSLFENLGIVYWKRYVDDTFVLLDPKFSAKKVCAELSKLHPSVKFTSQEEDAVTHKLPFLNVLIQRQEGIGFQTRIYRKPTFTGLITKWNSFVPKIYKYNAISVMVHHAIQICSSYKALHAEFQFIRKISKRNGYPSNFVDSIIKRQLNLKYEPPAPVPPTLSTDTVVFKIPYLGKESQVYGKLVTSAVAKQYPFKKIRVIYDVPDRIGRNFKNKDAVLDELKAGVVYEATCSQCNNSYIGQTCRHLKIRINEHLSDQKKFLPQPLKIPASNKKKKKNSQNPIPLYNGPVTRSRTGKLPSSSIKLYKDDIDELLKQTTVKLKNEQPPVPKSAISKHYIKTHHTFTKNDFSGTALIHRYPGDIGLIDCCTGVQGGTIGPSRVLKNLLNESLFDFFITQHHTTTPTYTTSSSEDGTYLECSEIHDILKQRYVSTILQRWFPCICCMSLYPESQLKNAAKKHELYHDVVEGQLLCRKCIEFIPSNNYPYCRFARYKNKFEVALVPEDLILGFIEQRAITLNHIYMSIILIRGRQAALKGQVVHFHVDTNIIVDDLLPFPRCYEFLAVVQEKPLKNNEIRTTVSYSFSPVQVLKALIYLKQHNHLYSDKKLMTIEEIQQSFKCREEYIIPIRIIDSYAYNNATTIAPVINSSETLFGPKRVIPCVENPIWQIESYLEEKCYPWLYPHGKGGEADPERPLHVNLRDYYKQRLKSIDNRWQKDPTWIFRALNLLQREDLYIGMVIRGSSAFWDKARRHLRSMYAALGKPFIFLSINLQDDVEFLTNINPEKFGSTSNPNWEAIDSLSNDEYLMLMNENAGLVARMCKRRVAAFEEYINDKNHPFLIDYVVSHYFLKIEFQRDGLPHVHTLLWVENPPSTDTSEGRQKIIDFIDKFLTTELPDQNAQPDLYKLVKKFQWHIRTFTCTKDEPIVRIRRGKKELAPEQKGQTEENSDHMRSINRDNEDEIYEKVDPDNDLDLIQTKVERREFFERARCRFGKPDPLAGNTHFRTHKEARILTRGDRDIIMKRTTEESRRIVPYNINLLKTFKCNHDMQIITDPWAAAEYLFSYISKDARMEKDLVQKLAGCACSTLEEARKVLLKAGNAVLSHRQIGRIEAAWLILGIPLYRCSMATVQLYISLPCHEDRILKNLNVNMESITEDDFVTTIIHRYSQRPSIPEVINDLTLFEFAVWFATDYTDSTSEDVENNTLIPNPLWRTNYDEPPLLKNSRRLPRIILTSGQKMRQHENPKCVTFTCLHDDTAQSMYTLLCLNIPFRDSVVEFLGGQQEPDIYDLHQVLLQHKIQISTRILTLPQTYRIQIKNLLDHLINIDEQNFKINHRESYIFTNPIENEDNTISKSSTDNNLIQSLITTDDNSFTNIDTNISISSQALADLKNTANHQQKYLLDFVQTYLDHLLMYSRRPTHVKKPKPFHVVVNGLAGSGKSYVISIIEKMLHEYCITESAGVSHPRKNFGLLKMAHTGKAALNIHGSTIHSALEICPDGSSSPNKLNSFKFYTLRKRFDGLLLIIIDEISLVSHALFQKINKRLNEIFRTLDKCDIYLGGLPVIVFGDMAQIEPVAAKQVFYRPLEITYNIGCLDEETESLIKSRSIRQRDNPENYQERLKELNSPDFEDAVYAYGVRKLTNLRNIEKLKKHASHSKNPIFMINAVDKVAMITTSFFNSSKTSHRACKINLKPSPDENKCGSLYQRLPICVGARVIIRRNIDQDNSVINGTDAIVKKIVWEDSTDFLLPSATSEDVFPELSNVINTKLPKYVELELFNGQTYKLEPQETRFNDMNNINMTRLQLPLALGYAITIHRTQCMTYSKLVIDLAGKYWKPAYDRKSFKISTEGLKEIERLQRIEREHPIEFDDYLDETNSVPDSNVSYTSGVNNTEKKNKKSRNGSKHTNKRLKVINNINVIDDNNIGDDIITPEEVIICERQRRLFCGRHALRGLVQDRQIFHDTYLISLAEELATEELALRPTTTTKQYLNDDTCNRQFSYDTNISSNFT</sequence>
<gene>
    <name evidence="10" type="ORF">OTI717_LOCUS14889</name>
</gene>
<evidence type="ECO:0000256" key="2">
    <source>
        <dbReference type="ARBA" id="ARBA00022670"/>
    </source>
</evidence>
<evidence type="ECO:0000256" key="5">
    <source>
        <dbReference type="PROSITE-ProRule" id="PRU00331"/>
    </source>
</evidence>
<evidence type="ECO:0000313" key="10">
    <source>
        <dbReference type="EMBL" id="CAF3738759.1"/>
    </source>
</evidence>
<dbReference type="CDD" id="cd00304">
    <property type="entry name" value="RT_like"/>
    <property type="match status" value="1"/>
</dbReference>
<evidence type="ECO:0000259" key="9">
    <source>
        <dbReference type="PROSITE" id="PS50957"/>
    </source>
</evidence>
<dbReference type="InterPro" id="IPR027417">
    <property type="entry name" value="P-loop_NTPase"/>
</dbReference>
<evidence type="ECO:0000256" key="4">
    <source>
        <dbReference type="ARBA" id="ARBA00022801"/>
    </source>
</evidence>
<keyword evidence="6" id="KW-0547">Nucleotide-binding</keyword>
<dbReference type="PROSITE" id="PS50878">
    <property type="entry name" value="RT_POL"/>
    <property type="match status" value="1"/>
</dbReference>
<dbReference type="EC" id="5.6.2.3" evidence="6"/>
<keyword evidence="4 6" id="KW-0378">Hydrolase</keyword>
<feature type="region of interest" description="Disordered" evidence="7">
    <location>
        <begin position="1456"/>
        <end position="1478"/>
    </location>
</feature>
<comment type="similarity">
    <text evidence="6">Belongs to the helicase family.</text>
</comment>
<feature type="region of interest" description="Disordered" evidence="7">
    <location>
        <begin position="791"/>
        <end position="823"/>
    </location>
</feature>
<evidence type="ECO:0000313" key="11">
    <source>
        <dbReference type="Proteomes" id="UP000663823"/>
    </source>
</evidence>
<dbReference type="GO" id="GO:0004843">
    <property type="term" value="F:cysteine-type deubiquitinase activity"/>
    <property type="evidence" value="ECO:0007669"/>
    <property type="project" value="UniProtKB-EC"/>
</dbReference>
<feature type="domain" description="Reverse transcriptase" evidence="8">
    <location>
        <begin position="354"/>
        <end position="612"/>
    </location>
</feature>
<dbReference type="EMBL" id="CAJOAX010001706">
    <property type="protein sequence ID" value="CAF3738759.1"/>
    <property type="molecule type" value="Genomic_DNA"/>
</dbReference>
<evidence type="ECO:0000256" key="1">
    <source>
        <dbReference type="ARBA" id="ARBA00000707"/>
    </source>
</evidence>
<dbReference type="GO" id="GO:0043139">
    <property type="term" value="F:5'-3' DNA helicase activity"/>
    <property type="evidence" value="ECO:0007669"/>
    <property type="project" value="UniProtKB-EC"/>
</dbReference>
<dbReference type="GO" id="GO:0006508">
    <property type="term" value="P:proteolysis"/>
    <property type="evidence" value="ECO:0007669"/>
    <property type="project" value="UniProtKB-KW"/>
</dbReference>
<dbReference type="InterPro" id="IPR058912">
    <property type="entry name" value="HTH_animal"/>
</dbReference>
<dbReference type="PROSITE" id="PS50957">
    <property type="entry name" value="JOSEPHIN"/>
    <property type="match status" value="1"/>
</dbReference>
<dbReference type="Proteomes" id="UP000663823">
    <property type="component" value="Unassembled WGS sequence"/>
</dbReference>
<dbReference type="SUPFAM" id="SSF52540">
    <property type="entry name" value="P-loop containing nucleoside triphosphate hydrolases"/>
    <property type="match status" value="2"/>
</dbReference>
<dbReference type="Pfam" id="PF00078">
    <property type="entry name" value="RVT_1"/>
    <property type="match status" value="1"/>
</dbReference>
<dbReference type="InterPro" id="IPR010285">
    <property type="entry name" value="DNA_helicase_pif1-like_DEAD"/>
</dbReference>
<dbReference type="GO" id="GO:0000723">
    <property type="term" value="P:telomere maintenance"/>
    <property type="evidence" value="ECO:0007669"/>
    <property type="project" value="InterPro"/>
</dbReference>
<evidence type="ECO:0000256" key="3">
    <source>
        <dbReference type="ARBA" id="ARBA00022786"/>
    </source>
</evidence>
<feature type="domain" description="Josephin" evidence="9">
    <location>
        <begin position="2455"/>
        <end position="2532"/>
    </location>
</feature>
<evidence type="ECO:0000256" key="7">
    <source>
        <dbReference type="SAM" id="MobiDB-lite"/>
    </source>
</evidence>
<reference evidence="10" key="1">
    <citation type="submission" date="2021-02" db="EMBL/GenBank/DDBJ databases">
        <authorList>
            <person name="Nowell W R."/>
        </authorList>
    </citation>
    <scope>NUCLEOTIDE SEQUENCE</scope>
</reference>
<evidence type="ECO:0000259" key="8">
    <source>
        <dbReference type="PROSITE" id="PS50878"/>
    </source>
</evidence>
<dbReference type="InterPro" id="IPR046700">
    <property type="entry name" value="DUF6570"/>
</dbReference>
<dbReference type="GO" id="GO:0006281">
    <property type="term" value="P:DNA repair"/>
    <property type="evidence" value="ECO:0007669"/>
    <property type="project" value="UniProtKB-KW"/>
</dbReference>
<comment type="caution">
    <text evidence="5">Lacks conserved residue(s) required for the propagation of feature annotation.</text>
</comment>
<dbReference type="InterPro" id="IPR006155">
    <property type="entry name" value="Josephin"/>
</dbReference>
<dbReference type="GO" id="GO:0016579">
    <property type="term" value="P:protein deubiquitination"/>
    <property type="evidence" value="ECO:0007669"/>
    <property type="project" value="InterPro"/>
</dbReference>
<accession>A0A818XLG0</accession>
<dbReference type="InterPro" id="IPR025476">
    <property type="entry name" value="Helitron_helicase-like"/>
</dbReference>
<proteinExistence type="inferred from homology"/>
<comment type="catalytic activity">
    <reaction evidence="1">
        <text>Thiol-dependent hydrolysis of ester, thioester, amide, peptide and isopeptide bonds formed by the C-terminal Gly of ubiquitin (a 76-residue protein attached to proteins as an intracellular targeting signal).</text>
        <dbReference type="EC" id="3.4.19.12"/>
    </reaction>
</comment>
<dbReference type="Pfam" id="PF26215">
    <property type="entry name" value="HTH_animal"/>
    <property type="match status" value="1"/>
</dbReference>
<feature type="compositionally biased region" description="Basic and acidic residues" evidence="7">
    <location>
        <begin position="1458"/>
        <end position="1478"/>
    </location>
</feature>
<keyword evidence="6" id="KW-0234">DNA repair</keyword>
<feature type="compositionally biased region" description="Polar residues" evidence="7">
    <location>
        <begin position="2405"/>
        <end position="2414"/>
    </location>
</feature>
<comment type="cofactor">
    <cofactor evidence="6">
        <name>Mg(2+)</name>
        <dbReference type="ChEBI" id="CHEBI:18420"/>
    </cofactor>
</comment>
<dbReference type="PANTHER" id="PTHR21301:SF10">
    <property type="entry name" value="REVERSE TRANSCRIPTASE DOMAIN-CONTAINING PROTEIN"/>
    <property type="match status" value="1"/>
</dbReference>
<comment type="caution">
    <text evidence="10">The sequence shown here is derived from an EMBL/GenBank/DDBJ whole genome shotgun (WGS) entry which is preliminary data.</text>
</comment>
<dbReference type="InterPro" id="IPR043502">
    <property type="entry name" value="DNA/RNA_pol_sf"/>
</dbReference>
<keyword evidence="6" id="KW-0067">ATP-binding</keyword>
<organism evidence="10 11">
    <name type="scientific">Rotaria sordida</name>
    <dbReference type="NCBI Taxonomy" id="392033"/>
    <lineage>
        <taxon>Eukaryota</taxon>
        <taxon>Metazoa</taxon>
        <taxon>Spiralia</taxon>
        <taxon>Gnathifera</taxon>
        <taxon>Rotifera</taxon>
        <taxon>Eurotatoria</taxon>
        <taxon>Bdelloidea</taxon>
        <taxon>Philodinida</taxon>
        <taxon>Philodinidae</taxon>
        <taxon>Rotaria</taxon>
    </lineage>
</organism>
<dbReference type="SUPFAM" id="SSF56672">
    <property type="entry name" value="DNA/RNA polymerases"/>
    <property type="match status" value="1"/>
</dbReference>
<comment type="catalytic activity">
    <reaction evidence="6">
        <text>ATP + H2O = ADP + phosphate + H(+)</text>
        <dbReference type="Rhea" id="RHEA:13065"/>
        <dbReference type="ChEBI" id="CHEBI:15377"/>
        <dbReference type="ChEBI" id="CHEBI:15378"/>
        <dbReference type="ChEBI" id="CHEBI:30616"/>
        <dbReference type="ChEBI" id="CHEBI:43474"/>
        <dbReference type="ChEBI" id="CHEBI:456216"/>
        <dbReference type="EC" id="5.6.2.3"/>
    </reaction>
</comment>
<protein>
    <recommendedName>
        <fullName evidence="6">ATP-dependent DNA helicase</fullName>
        <ecNumber evidence="6">5.6.2.3</ecNumber>
    </recommendedName>
</protein>
<feature type="compositionally biased region" description="Basic residues" evidence="7">
    <location>
        <begin position="2418"/>
        <end position="2429"/>
    </location>
</feature>
<dbReference type="Pfam" id="PF14214">
    <property type="entry name" value="Helitron_like_N"/>
    <property type="match status" value="1"/>
</dbReference>
<evidence type="ECO:0000256" key="6">
    <source>
        <dbReference type="RuleBase" id="RU363044"/>
    </source>
</evidence>
<dbReference type="Gene3D" id="3.40.50.300">
    <property type="entry name" value="P-loop containing nucleotide triphosphate hydrolases"/>
    <property type="match status" value="1"/>
</dbReference>
<dbReference type="InterPro" id="IPR000477">
    <property type="entry name" value="RT_dom"/>
</dbReference>
<keyword evidence="6" id="KW-0347">Helicase</keyword>
<dbReference type="GO" id="GO:0006310">
    <property type="term" value="P:DNA recombination"/>
    <property type="evidence" value="ECO:0007669"/>
    <property type="project" value="UniProtKB-KW"/>
</dbReference>
<dbReference type="GO" id="GO:0005524">
    <property type="term" value="F:ATP binding"/>
    <property type="evidence" value="ECO:0007669"/>
    <property type="project" value="UniProtKB-KW"/>
</dbReference>
<dbReference type="PANTHER" id="PTHR21301">
    <property type="entry name" value="REVERSE TRANSCRIPTASE"/>
    <property type="match status" value="1"/>
</dbReference>
<keyword evidence="3" id="KW-0833">Ubl conjugation pathway</keyword>
<keyword evidence="6" id="KW-0227">DNA damage</keyword>